<comment type="subcellular location">
    <subcellularLocation>
        <location evidence="2">Membrane</location>
    </subcellularLocation>
</comment>
<dbReference type="PROSITE" id="PS50112">
    <property type="entry name" value="PAS"/>
    <property type="match status" value="1"/>
</dbReference>
<dbReference type="GO" id="GO:0016020">
    <property type="term" value="C:membrane"/>
    <property type="evidence" value="ECO:0007669"/>
    <property type="project" value="UniProtKB-SubCell"/>
</dbReference>
<protein>
    <recommendedName>
        <fullName evidence="3">histidine kinase</fullName>
        <ecNumber evidence="3">2.7.13.3</ecNumber>
    </recommendedName>
</protein>
<dbReference type="Pfam" id="PF13426">
    <property type="entry name" value="PAS_9"/>
    <property type="match status" value="1"/>
</dbReference>
<evidence type="ECO:0000256" key="8">
    <source>
        <dbReference type="ARBA" id="ARBA00022777"/>
    </source>
</evidence>
<dbReference type="CDD" id="cd00082">
    <property type="entry name" value="HisKA"/>
    <property type="match status" value="1"/>
</dbReference>
<name>A0A1B1A7W5_9RHOB</name>
<dbReference type="SMART" id="SM00448">
    <property type="entry name" value="REC"/>
    <property type="match status" value="1"/>
</dbReference>
<dbReference type="SUPFAM" id="SSF55874">
    <property type="entry name" value="ATPase domain of HSP90 chaperone/DNA topoisomerase II/histidine kinase"/>
    <property type="match status" value="1"/>
</dbReference>
<evidence type="ECO:0000256" key="14">
    <source>
        <dbReference type="SAM" id="Phobius"/>
    </source>
</evidence>
<dbReference type="InterPro" id="IPR003661">
    <property type="entry name" value="HisK_dim/P_dom"/>
</dbReference>
<dbReference type="GO" id="GO:0005524">
    <property type="term" value="F:ATP binding"/>
    <property type="evidence" value="ECO:0007669"/>
    <property type="project" value="UniProtKB-KW"/>
</dbReference>
<dbReference type="InterPro" id="IPR036097">
    <property type="entry name" value="HisK_dim/P_sf"/>
</dbReference>
<feature type="transmembrane region" description="Helical" evidence="14">
    <location>
        <begin position="157"/>
        <end position="177"/>
    </location>
</feature>
<accession>A0A1B1A7W5</accession>
<dbReference type="Gene3D" id="1.10.287.130">
    <property type="match status" value="1"/>
</dbReference>
<reference evidence="19 20" key="1">
    <citation type="journal article" date="2016" name="ISME J.">
        <title>Global occurrence and heterogeneity of the Roseobacter-clade species Ruegeria mobilis.</title>
        <authorList>
            <person name="Sonnenschein E."/>
            <person name="Gram L."/>
        </authorList>
    </citation>
    <scope>NUCLEOTIDE SEQUENCE [LARGE SCALE GENOMIC DNA]</scope>
    <source>
        <strain evidence="19 20">F1926</strain>
        <plasmid evidence="19 20">unnamed1</plasmid>
    </source>
</reference>
<dbReference type="CDD" id="cd16922">
    <property type="entry name" value="HATPase_EvgS-ArcB-TorS-like"/>
    <property type="match status" value="1"/>
</dbReference>
<keyword evidence="10 14" id="KW-1133">Transmembrane helix</keyword>
<dbReference type="InterPro" id="IPR036890">
    <property type="entry name" value="HATPase_C_sf"/>
</dbReference>
<evidence type="ECO:0000256" key="5">
    <source>
        <dbReference type="ARBA" id="ARBA00022679"/>
    </source>
</evidence>
<feature type="transmembrane region" description="Helical" evidence="14">
    <location>
        <begin position="129"/>
        <end position="150"/>
    </location>
</feature>
<evidence type="ECO:0000256" key="4">
    <source>
        <dbReference type="ARBA" id="ARBA00022553"/>
    </source>
</evidence>
<dbReference type="EC" id="2.7.13.3" evidence="3"/>
<evidence type="ECO:0000256" key="2">
    <source>
        <dbReference type="ARBA" id="ARBA00004370"/>
    </source>
</evidence>
<dbReference type="PROSITE" id="PS50109">
    <property type="entry name" value="HIS_KIN"/>
    <property type="match status" value="1"/>
</dbReference>
<dbReference type="Pfam" id="PF00072">
    <property type="entry name" value="Response_reg"/>
    <property type="match status" value="1"/>
</dbReference>
<gene>
    <name evidence="19" type="ORF">K529_017990</name>
</gene>
<comment type="catalytic activity">
    <reaction evidence="1">
        <text>ATP + protein L-histidine = ADP + protein N-phospho-L-histidine.</text>
        <dbReference type="EC" id="2.7.13.3"/>
    </reaction>
</comment>
<evidence type="ECO:0000259" key="18">
    <source>
        <dbReference type="PROSITE" id="PS50113"/>
    </source>
</evidence>
<organism evidence="19 20">
    <name type="scientific">Tritonibacter mobilis F1926</name>
    <dbReference type="NCBI Taxonomy" id="1265309"/>
    <lineage>
        <taxon>Bacteria</taxon>
        <taxon>Pseudomonadati</taxon>
        <taxon>Pseudomonadota</taxon>
        <taxon>Alphaproteobacteria</taxon>
        <taxon>Rhodobacterales</taxon>
        <taxon>Paracoccaceae</taxon>
        <taxon>Tritonibacter</taxon>
    </lineage>
</organism>
<dbReference type="RefSeq" id="WP_005620470.1">
    <property type="nucleotide sequence ID" value="NZ_CP015231.1"/>
</dbReference>
<evidence type="ECO:0000313" key="19">
    <source>
        <dbReference type="EMBL" id="ANP42654.1"/>
    </source>
</evidence>
<feature type="domain" description="PAC" evidence="18">
    <location>
        <begin position="313"/>
        <end position="367"/>
    </location>
</feature>
<keyword evidence="5" id="KW-0808">Transferase</keyword>
<dbReference type="SUPFAM" id="SSF52172">
    <property type="entry name" value="CheY-like"/>
    <property type="match status" value="1"/>
</dbReference>
<evidence type="ECO:0000256" key="9">
    <source>
        <dbReference type="ARBA" id="ARBA00022840"/>
    </source>
</evidence>
<feature type="domain" description="Response regulatory" evidence="16">
    <location>
        <begin position="632"/>
        <end position="747"/>
    </location>
</feature>
<dbReference type="InterPro" id="IPR004358">
    <property type="entry name" value="Sig_transdc_His_kin-like_C"/>
</dbReference>
<keyword evidence="8 19" id="KW-0418">Kinase</keyword>
<dbReference type="CDD" id="cd00130">
    <property type="entry name" value="PAS"/>
    <property type="match status" value="1"/>
</dbReference>
<evidence type="ECO:0000256" key="13">
    <source>
        <dbReference type="PROSITE-ProRule" id="PRU00169"/>
    </source>
</evidence>
<dbReference type="Proteomes" id="UP000013243">
    <property type="component" value="Plasmid unnamed1"/>
</dbReference>
<dbReference type="Gene3D" id="3.30.450.20">
    <property type="entry name" value="PAS domain"/>
    <property type="match status" value="1"/>
</dbReference>
<feature type="domain" description="PAS" evidence="17">
    <location>
        <begin position="241"/>
        <end position="296"/>
    </location>
</feature>
<dbReference type="PANTHER" id="PTHR43047">
    <property type="entry name" value="TWO-COMPONENT HISTIDINE PROTEIN KINASE"/>
    <property type="match status" value="1"/>
</dbReference>
<evidence type="ECO:0000256" key="6">
    <source>
        <dbReference type="ARBA" id="ARBA00022692"/>
    </source>
</evidence>
<dbReference type="PRINTS" id="PR00344">
    <property type="entry name" value="BCTRLSENSOR"/>
</dbReference>
<keyword evidence="4 13" id="KW-0597">Phosphoprotein</keyword>
<dbReference type="SMART" id="SM00387">
    <property type="entry name" value="HATPase_c"/>
    <property type="match status" value="1"/>
</dbReference>
<keyword evidence="9" id="KW-0067">ATP-binding</keyword>
<proteinExistence type="predicted"/>
<dbReference type="InterPro" id="IPR000700">
    <property type="entry name" value="PAS-assoc_C"/>
</dbReference>
<dbReference type="SUPFAM" id="SSF55785">
    <property type="entry name" value="PYP-like sensor domain (PAS domain)"/>
    <property type="match status" value="1"/>
</dbReference>
<feature type="transmembrane region" description="Helical" evidence="14">
    <location>
        <begin position="42"/>
        <end position="69"/>
    </location>
</feature>
<geneLocation type="plasmid" evidence="19 20">
    <name>unnamed1</name>
</geneLocation>
<feature type="modified residue" description="4-aspartylphosphate" evidence="13">
    <location>
        <position position="681"/>
    </location>
</feature>
<sequence>MEQTQPDTDGPLSQHNLRFSPRGLMTRYATIRTRLFYARMAAAAGLTLVLSLIFGPLWPMVFFVFYLVADKAETSYLRRLPEQLDKGGSLRQAQRVILLFSLLYAISVCGFAVIPYVQMHMQGGEHEVLAEPFFALCVVLGPALSAALDYRYTPLPAAVRLIMLSLLPLALTSHTLWQHETHGADLQLMVAGLLAFFFAQIWFLVLVQKRHRNSRRNLRSQALQRQALEDAYMRLFDQKQEARRLAMIAEHANDGVMLIGRDGIVRWVNDGFSRLTGYSFDELVGRNPGDLLNSDNTDPDTLRTIEEGRIKGKPFRAELINRRKDGEDIWIETNQVPVFDDTGRIETYIAVERDVTATKEYERQLKEARLAAEEGARIKEEFLATMSHEFRTPMNGVIGMTQMLQATDLSEDQRLYADTILSSSRALLSLINDVLDLSRMNAAGVSLFNVDFDLHACVRDTARLLSSQAEEKQLALGVEIDPDVPVWVTGDDRRLRQILVNLVGNAVKFTTSGSVTIRLSAVLSGDEIALSIAVEDTGIGIPADKLDCIFERFSQADNAISRKYGGSGLGLSISRGLAQAMGGDIHVTSTPGEGSCFTLTLDLGVGTCPAILPDDIKDTVSLPELTQLDGLRLLVAEDNRVNRLLIRKFLADAPLDLRFAKNGAEAQELAKRFRPQVILMDMSMPEVNGLDATRAIRNFDIAQPYIAALTANVDDASRKACIDAGMDTFLSKPLSRQELLNLLVTFADTARTPVRS</sequence>
<evidence type="ECO:0000259" key="17">
    <source>
        <dbReference type="PROSITE" id="PS50112"/>
    </source>
</evidence>
<dbReference type="FunFam" id="3.30.565.10:FF:000010">
    <property type="entry name" value="Sensor histidine kinase RcsC"/>
    <property type="match status" value="1"/>
</dbReference>
<evidence type="ECO:0000256" key="12">
    <source>
        <dbReference type="ARBA" id="ARBA00023136"/>
    </source>
</evidence>
<dbReference type="PROSITE" id="PS50113">
    <property type="entry name" value="PAC"/>
    <property type="match status" value="1"/>
</dbReference>
<feature type="transmembrane region" description="Helical" evidence="14">
    <location>
        <begin position="96"/>
        <end position="117"/>
    </location>
</feature>
<dbReference type="Pfam" id="PF02518">
    <property type="entry name" value="HATPase_c"/>
    <property type="match status" value="1"/>
</dbReference>
<keyword evidence="12 14" id="KW-0472">Membrane</keyword>
<dbReference type="InterPro" id="IPR001789">
    <property type="entry name" value="Sig_transdc_resp-reg_receiver"/>
</dbReference>
<dbReference type="InterPro" id="IPR035965">
    <property type="entry name" value="PAS-like_dom_sf"/>
</dbReference>
<dbReference type="SUPFAM" id="SSF47384">
    <property type="entry name" value="Homodimeric domain of signal transducing histidine kinase"/>
    <property type="match status" value="1"/>
</dbReference>
<evidence type="ECO:0000256" key="3">
    <source>
        <dbReference type="ARBA" id="ARBA00012438"/>
    </source>
</evidence>
<keyword evidence="19" id="KW-0614">Plasmid</keyword>
<dbReference type="SMART" id="SM00388">
    <property type="entry name" value="HisKA"/>
    <property type="match status" value="1"/>
</dbReference>
<dbReference type="SMART" id="SM00091">
    <property type="entry name" value="PAS"/>
    <property type="match status" value="1"/>
</dbReference>
<dbReference type="InterPro" id="IPR000014">
    <property type="entry name" value="PAS"/>
</dbReference>
<keyword evidence="11" id="KW-0902">Two-component regulatory system</keyword>
<evidence type="ECO:0000259" key="15">
    <source>
        <dbReference type="PROSITE" id="PS50109"/>
    </source>
</evidence>
<feature type="domain" description="Histidine kinase" evidence="15">
    <location>
        <begin position="385"/>
        <end position="605"/>
    </location>
</feature>
<feature type="transmembrane region" description="Helical" evidence="14">
    <location>
        <begin position="189"/>
        <end position="207"/>
    </location>
</feature>
<dbReference type="SMART" id="SM00086">
    <property type="entry name" value="PAC"/>
    <property type="match status" value="1"/>
</dbReference>
<dbReference type="NCBIfam" id="TIGR00229">
    <property type="entry name" value="sensory_box"/>
    <property type="match status" value="1"/>
</dbReference>
<dbReference type="GeneID" id="28251766"/>
<dbReference type="FunFam" id="1.10.287.130:FF:000004">
    <property type="entry name" value="Ethylene receptor 1"/>
    <property type="match status" value="1"/>
</dbReference>
<dbReference type="Pfam" id="PF00512">
    <property type="entry name" value="HisKA"/>
    <property type="match status" value="1"/>
</dbReference>
<dbReference type="EMBL" id="CP015231">
    <property type="protein sequence ID" value="ANP42654.1"/>
    <property type="molecule type" value="Genomic_DNA"/>
</dbReference>
<keyword evidence="6 14" id="KW-0812">Transmembrane</keyword>
<dbReference type="PROSITE" id="PS50110">
    <property type="entry name" value="RESPONSE_REGULATORY"/>
    <property type="match status" value="1"/>
</dbReference>
<evidence type="ECO:0000256" key="7">
    <source>
        <dbReference type="ARBA" id="ARBA00022741"/>
    </source>
</evidence>
<evidence type="ECO:0000259" key="16">
    <source>
        <dbReference type="PROSITE" id="PS50110"/>
    </source>
</evidence>
<evidence type="ECO:0000256" key="10">
    <source>
        <dbReference type="ARBA" id="ARBA00022989"/>
    </source>
</evidence>
<dbReference type="PANTHER" id="PTHR43047:SF78">
    <property type="entry name" value="SENSORY_REGULATORY PROTEIN RPFC"/>
    <property type="match status" value="1"/>
</dbReference>
<dbReference type="Gene3D" id="3.40.50.2300">
    <property type="match status" value="1"/>
</dbReference>
<dbReference type="OrthoDB" id="9801651at2"/>
<dbReference type="GO" id="GO:0000155">
    <property type="term" value="F:phosphorelay sensor kinase activity"/>
    <property type="evidence" value="ECO:0007669"/>
    <property type="project" value="InterPro"/>
</dbReference>
<dbReference type="InterPro" id="IPR001610">
    <property type="entry name" value="PAC"/>
</dbReference>
<dbReference type="InterPro" id="IPR005467">
    <property type="entry name" value="His_kinase_dom"/>
</dbReference>
<dbReference type="InterPro" id="IPR003594">
    <property type="entry name" value="HATPase_dom"/>
</dbReference>
<dbReference type="CDD" id="cd17546">
    <property type="entry name" value="REC_hyHK_CKI1_RcsC-like"/>
    <property type="match status" value="1"/>
</dbReference>
<dbReference type="KEGG" id="rmb:K529_017990"/>
<evidence type="ECO:0000313" key="20">
    <source>
        <dbReference type="Proteomes" id="UP000013243"/>
    </source>
</evidence>
<evidence type="ECO:0000256" key="1">
    <source>
        <dbReference type="ARBA" id="ARBA00000085"/>
    </source>
</evidence>
<dbReference type="AlphaFoldDB" id="A0A1B1A7W5"/>
<dbReference type="InterPro" id="IPR011006">
    <property type="entry name" value="CheY-like_superfamily"/>
</dbReference>
<dbReference type="Gene3D" id="3.30.565.10">
    <property type="entry name" value="Histidine kinase-like ATPase, C-terminal domain"/>
    <property type="match status" value="1"/>
</dbReference>
<evidence type="ECO:0000256" key="11">
    <source>
        <dbReference type="ARBA" id="ARBA00023012"/>
    </source>
</evidence>
<keyword evidence="7" id="KW-0547">Nucleotide-binding</keyword>